<accession>A0A9Q0J5U4</accession>
<reference evidence="2" key="2">
    <citation type="journal article" date="2023" name="Plants (Basel)">
        <title>Annotation of the Turnera subulata (Passifloraceae) Draft Genome Reveals the S-Locus Evolved after the Divergence of Turneroideae from Passifloroideae in a Stepwise Manner.</title>
        <authorList>
            <person name="Henning P.M."/>
            <person name="Roalson E.H."/>
            <person name="Mir W."/>
            <person name="McCubbin A.G."/>
            <person name="Shore J.S."/>
        </authorList>
    </citation>
    <scope>NUCLEOTIDE SEQUENCE</scope>
    <source>
        <strain evidence="2">F60SS</strain>
    </source>
</reference>
<organism evidence="2 3">
    <name type="scientific">Turnera subulata</name>
    <dbReference type="NCBI Taxonomy" id="218843"/>
    <lineage>
        <taxon>Eukaryota</taxon>
        <taxon>Viridiplantae</taxon>
        <taxon>Streptophyta</taxon>
        <taxon>Embryophyta</taxon>
        <taxon>Tracheophyta</taxon>
        <taxon>Spermatophyta</taxon>
        <taxon>Magnoliopsida</taxon>
        <taxon>eudicotyledons</taxon>
        <taxon>Gunneridae</taxon>
        <taxon>Pentapetalae</taxon>
        <taxon>rosids</taxon>
        <taxon>fabids</taxon>
        <taxon>Malpighiales</taxon>
        <taxon>Passifloraceae</taxon>
        <taxon>Turnera</taxon>
    </lineage>
</organism>
<dbReference type="PANTHER" id="PTHR34196:SF4">
    <property type="entry name" value="OS06G0208200 PROTEIN"/>
    <property type="match status" value="1"/>
</dbReference>
<feature type="compositionally biased region" description="Low complexity" evidence="1">
    <location>
        <begin position="132"/>
        <end position="141"/>
    </location>
</feature>
<dbReference type="Proteomes" id="UP001141552">
    <property type="component" value="Unassembled WGS sequence"/>
</dbReference>
<dbReference type="OrthoDB" id="1269099at2759"/>
<gene>
    <name evidence="2" type="ORF">Tsubulata_032896</name>
</gene>
<protein>
    <submittedName>
        <fullName evidence="2">Uncharacterized protein</fullName>
    </submittedName>
</protein>
<evidence type="ECO:0000256" key="1">
    <source>
        <dbReference type="SAM" id="MobiDB-lite"/>
    </source>
</evidence>
<reference evidence="2" key="1">
    <citation type="submission" date="2022-02" db="EMBL/GenBank/DDBJ databases">
        <authorList>
            <person name="Henning P.M."/>
            <person name="McCubbin A.G."/>
            <person name="Shore J.S."/>
        </authorList>
    </citation>
    <scope>NUCLEOTIDE SEQUENCE</scope>
    <source>
        <strain evidence="2">F60SS</strain>
        <tissue evidence="2">Leaves</tissue>
    </source>
</reference>
<evidence type="ECO:0000313" key="3">
    <source>
        <dbReference type="Proteomes" id="UP001141552"/>
    </source>
</evidence>
<name>A0A9Q0J5U4_9ROSI</name>
<feature type="region of interest" description="Disordered" evidence="1">
    <location>
        <begin position="122"/>
        <end position="141"/>
    </location>
</feature>
<evidence type="ECO:0000313" key="2">
    <source>
        <dbReference type="EMBL" id="KAJ4829112.1"/>
    </source>
</evidence>
<dbReference type="EMBL" id="JAKUCV010005990">
    <property type="protein sequence ID" value="KAJ4829112.1"/>
    <property type="molecule type" value="Genomic_DNA"/>
</dbReference>
<sequence length="172" mass="19316">MNVYAMGLSCGDNDFEKKVISVNPEVENSRESEERSGGGGMEVQRRQSMELEVEFWPVEHPMEPQDEDPPVKCPIPNSTVINDGRMCEERCGRGEVPAVVNKDGMVVVAAQSTVRAVRKRHHTLTHGHGDRPAPLLTRTPSLPLIPPLPTNTTHTHNLTIFQMLQQYNKFDY</sequence>
<feature type="region of interest" description="Disordered" evidence="1">
    <location>
        <begin position="23"/>
        <end position="44"/>
    </location>
</feature>
<keyword evidence="3" id="KW-1185">Reference proteome</keyword>
<dbReference type="AlphaFoldDB" id="A0A9Q0J5U4"/>
<dbReference type="PANTHER" id="PTHR34196">
    <property type="entry name" value="OS02G0697700 PROTEIN"/>
    <property type="match status" value="1"/>
</dbReference>
<feature type="compositionally biased region" description="Basic and acidic residues" evidence="1">
    <location>
        <begin position="27"/>
        <end position="36"/>
    </location>
</feature>
<comment type="caution">
    <text evidence="2">The sequence shown here is derived from an EMBL/GenBank/DDBJ whole genome shotgun (WGS) entry which is preliminary data.</text>
</comment>
<proteinExistence type="predicted"/>